<keyword evidence="1" id="KW-0323">Glycolate pathway</keyword>
<organism evidence="9 10">
    <name type="scientific">Citrus unshiu</name>
    <name type="common">Satsuma mandarin</name>
    <name type="synonym">Citrus nobilis var. unshiu</name>
    <dbReference type="NCBI Taxonomy" id="55188"/>
    <lineage>
        <taxon>Eukaryota</taxon>
        <taxon>Viridiplantae</taxon>
        <taxon>Streptophyta</taxon>
        <taxon>Embryophyta</taxon>
        <taxon>Tracheophyta</taxon>
        <taxon>Spermatophyta</taxon>
        <taxon>Magnoliopsida</taxon>
        <taxon>eudicotyledons</taxon>
        <taxon>Gunneridae</taxon>
        <taxon>Pentapetalae</taxon>
        <taxon>rosids</taxon>
        <taxon>malvids</taxon>
        <taxon>Sapindales</taxon>
        <taxon>Rutaceae</taxon>
        <taxon>Aurantioideae</taxon>
        <taxon>Citrus</taxon>
    </lineage>
</organism>
<evidence type="ECO:0000259" key="7">
    <source>
        <dbReference type="Pfam" id="PF00389"/>
    </source>
</evidence>
<dbReference type="PANTHER" id="PTHR10996">
    <property type="entry name" value="2-HYDROXYACID DEHYDROGENASE-RELATED"/>
    <property type="match status" value="1"/>
</dbReference>
<evidence type="ECO:0000259" key="8">
    <source>
        <dbReference type="Pfam" id="PF02826"/>
    </source>
</evidence>
<gene>
    <name evidence="9" type="ORF">CUMW_132120</name>
</gene>
<dbReference type="InterPro" id="IPR050223">
    <property type="entry name" value="D-isomer_2-hydroxyacid_DH"/>
</dbReference>
<keyword evidence="2" id="KW-0521">NADP</keyword>
<dbReference type="GO" id="GO:0030267">
    <property type="term" value="F:glyoxylate reductase (NADPH) activity"/>
    <property type="evidence" value="ECO:0007669"/>
    <property type="project" value="UniProtKB-ARBA"/>
</dbReference>
<keyword evidence="4" id="KW-0520">NAD</keyword>
<comment type="caution">
    <text evidence="9">The sequence shown here is derived from an EMBL/GenBank/DDBJ whole genome shotgun (WGS) entry which is preliminary data.</text>
</comment>
<dbReference type="InterPro" id="IPR029752">
    <property type="entry name" value="D-isomer_DH_CS1"/>
</dbReference>
<evidence type="ECO:0000256" key="2">
    <source>
        <dbReference type="ARBA" id="ARBA00022857"/>
    </source>
</evidence>
<dbReference type="GO" id="GO:0005829">
    <property type="term" value="C:cytosol"/>
    <property type="evidence" value="ECO:0007669"/>
    <property type="project" value="TreeGrafter"/>
</dbReference>
<feature type="domain" description="D-isomer specific 2-hydroxyacid dehydrogenase NAD-binding" evidence="8">
    <location>
        <begin position="407"/>
        <end position="456"/>
    </location>
</feature>
<name>A0A2H5PFL2_CITUN</name>
<dbReference type="InterPro" id="IPR036291">
    <property type="entry name" value="NAD(P)-bd_dom_sf"/>
</dbReference>
<evidence type="ECO:0000313" key="10">
    <source>
        <dbReference type="Proteomes" id="UP000236630"/>
    </source>
</evidence>
<proteinExistence type="inferred from homology"/>
<dbReference type="CDD" id="cd12156">
    <property type="entry name" value="HPPR"/>
    <property type="match status" value="3"/>
</dbReference>
<evidence type="ECO:0000313" key="9">
    <source>
        <dbReference type="EMBL" id="GAY51152.1"/>
    </source>
</evidence>
<dbReference type="Pfam" id="PF00389">
    <property type="entry name" value="2-Hacid_dh"/>
    <property type="match status" value="4"/>
</dbReference>
<dbReference type="PROSITE" id="PS00065">
    <property type="entry name" value="D_2_HYDROXYACID_DH_1"/>
    <property type="match status" value="1"/>
</dbReference>
<feature type="domain" description="D-isomer specific 2-hydroxyacid dehydrogenase NAD-binding" evidence="8">
    <location>
        <begin position="358"/>
        <end position="396"/>
    </location>
</feature>
<evidence type="ECO:0000256" key="1">
    <source>
        <dbReference type="ARBA" id="ARBA00022594"/>
    </source>
</evidence>
<comment type="similarity">
    <text evidence="6">Belongs to the D-isomer specific 2-hydroxyacid dehydrogenase family. GyaR subfamily.</text>
</comment>
<feature type="domain" description="D-isomer specific 2-hydroxyacid dehydrogenase catalytic" evidence="7">
    <location>
        <begin position="14"/>
        <end position="262"/>
    </location>
</feature>
<protein>
    <submittedName>
        <fullName evidence="9">Uncharacterized protein</fullName>
    </submittedName>
</protein>
<keyword evidence="3" id="KW-0560">Oxidoreductase</keyword>
<dbReference type="PANTHER" id="PTHR10996:SF235">
    <property type="entry name" value="GLYOXYLATE_HYDROXYPYRUVATE REDUCTASE A HPR2-LIKE"/>
    <property type="match status" value="1"/>
</dbReference>
<feature type="domain" description="D-isomer specific 2-hydroxyacid dehydrogenase NAD-binding" evidence="8">
    <location>
        <begin position="140"/>
        <end position="231"/>
    </location>
</feature>
<dbReference type="SUPFAM" id="SSF51735">
    <property type="entry name" value="NAD(P)-binding Rossmann-fold domains"/>
    <property type="match status" value="4"/>
</dbReference>
<reference evidence="9 10" key="1">
    <citation type="journal article" date="2017" name="Front. Genet.">
        <title>Draft sequencing of the heterozygous diploid genome of Satsuma (Citrus unshiu Marc.) using a hybrid assembly approach.</title>
        <authorList>
            <person name="Shimizu T."/>
            <person name="Tanizawa Y."/>
            <person name="Mochizuki T."/>
            <person name="Nagasaki H."/>
            <person name="Yoshioka T."/>
            <person name="Toyoda A."/>
            <person name="Fujiyama A."/>
            <person name="Kaminuma E."/>
            <person name="Nakamura Y."/>
        </authorList>
    </citation>
    <scope>NUCLEOTIDE SEQUENCE [LARGE SCALE GENOMIC DNA]</scope>
    <source>
        <strain evidence="10">cv. Miyagawa wase</strain>
    </source>
</reference>
<dbReference type="Proteomes" id="UP000236630">
    <property type="component" value="Unassembled WGS sequence"/>
</dbReference>
<dbReference type="STRING" id="55188.A0A2H5PFL2"/>
<dbReference type="AlphaFoldDB" id="A0A2H5PFL2"/>
<dbReference type="GO" id="GO:0016618">
    <property type="term" value="F:hydroxypyruvate reductase [NAD(P)H] activity"/>
    <property type="evidence" value="ECO:0007669"/>
    <property type="project" value="TreeGrafter"/>
</dbReference>
<dbReference type="Pfam" id="PF02826">
    <property type="entry name" value="2-Hacid_dh_C"/>
    <property type="match status" value="5"/>
</dbReference>
<evidence type="ECO:0000256" key="3">
    <source>
        <dbReference type="ARBA" id="ARBA00023002"/>
    </source>
</evidence>
<accession>A0A2H5PFL2</accession>
<dbReference type="InterPro" id="IPR006139">
    <property type="entry name" value="D-isomer_2_OHA_DH_cat_dom"/>
</dbReference>
<dbReference type="GO" id="GO:0051287">
    <property type="term" value="F:NAD binding"/>
    <property type="evidence" value="ECO:0007669"/>
    <property type="project" value="InterPro"/>
</dbReference>
<evidence type="ECO:0000256" key="4">
    <source>
        <dbReference type="ARBA" id="ARBA00023027"/>
    </source>
</evidence>
<evidence type="ECO:0000256" key="6">
    <source>
        <dbReference type="ARBA" id="ARBA00061400"/>
    </source>
</evidence>
<keyword evidence="5" id="KW-0601">Photorespiration</keyword>
<dbReference type="EMBL" id="BDQV01000068">
    <property type="protein sequence ID" value="GAY51152.1"/>
    <property type="molecule type" value="Genomic_DNA"/>
</dbReference>
<dbReference type="FunFam" id="3.40.50.720:FF:000213">
    <property type="entry name" value="Putative 2-hydroxyacid dehydrogenase"/>
    <property type="match status" value="2"/>
</dbReference>
<sequence length="1082" mass="117348">MESIGVLMACPMNTYLEQELERRFNLFKFWTVSDKTQFLKAQQNNIRAVVGNATAGADAELIDALPKLEIVSSFSVGLDKVDMAKCKEKGVRVTNTPDVLTDDVADLAIGLMLAVLRRLCESDRYVRSGKWKKGDYKLTTKLASNCHILVVACPLTEETRHIINREVIDALGPKGVLINIGRGPHVDERELVSALVEGRLGGAGLDVFENEPHVPEELFGLENVVLMPHVGSGTVETRKTMADLVLGNLEAHFLNKPLLTPVKNSRSTSSSSSYGPLRTKESFSMIITTSSELWHATAVGADAELIDSLPKLEIVKCKEKGIQVTNTPDVLTDDVADAAIGLMLACDWFVRSEDGEMGYKLTTKISGRSVGIIGLGRIGMAVAKRAEAFGCFISYRSGAEIPNTKYKGALVDESELVSALLEEGLAGAGLDVFEHEPQVPEELFGLENVVLLPHAASGTEETRKATADIVIENLEACFLNKPLLTPVLWHFEDKEQFINTHKDSIQAVVGSAAAGADAELIESLPKLEIVATCSVGLDKIDLARCKEKGIRVANTPDVLTDDVADLAIGLILAVLRRICESDRYVRSGEWKKGEFKLTTKFTGKSVGILGMGRIGTAIAKRAEAFDCIIGYNSRTEKPNLNYKYYPNLIDLASNCQILVVACSLTEETQHIVNRQVINALGPKGVLINIGRGLLVDEHELVSALLQGRLGGAGLDVFEHEPDVPEELIGLENVVLLPHVASATVETRKAMADLVVGNLQAHFGKKPLLTPVKIGVLLTTPMSNYLEQELAARFTLFKLWTQSCKNKFFQENSSAIRAVVGDTKCGADAELIDSLPTLEIVASYSVGLDKIDLDKCKDKGVRVTNTPDVLTDDVADLAVGLVLAVLRRVCEFDEFVKSGKWKNGHFELGSKFSGKSVGIVGLGRIGTAIAKRVEAFGCPISYHSRSEKSHANYKYYTNIIDLASNCQILIVACSLTEETHHIVNRKVIDALGPSGILINIGRGAHIDEPELVSALLEGRLAGAGLDVYENEPEVPEQMLGLNNVVLLPHVGSDTEETSKAMADLVIENLVAHFSNKPLLTPIS</sequence>
<evidence type="ECO:0000256" key="5">
    <source>
        <dbReference type="ARBA" id="ARBA00023238"/>
    </source>
</evidence>
<feature type="domain" description="D-isomer specific 2-hydroxyacid dehydrogenase catalytic" evidence="7">
    <location>
        <begin position="776"/>
        <end position="1080"/>
    </location>
</feature>
<dbReference type="InterPro" id="IPR006140">
    <property type="entry name" value="D-isomer_DH_NAD-bd"/>
</dbReference>
<feature type="domain" description="D-isomer specific 2-hydroxyacid dehydrogenase NAD-binding" evidence="8">
    <location>
        <begin position="568"/>
        <end position="740"/>
    </location>
</feature>
<dbReference type="FunFam" id="3.40.50.720:FF:000283">
    <property type="entry name" value="Glyoxylate/hydroxypyruvate reductase HPR3"/>
    <property type="match status" value="1"/>
</dbReference>
<feature type="domain" description="D-isomer specific 2-hydroxyacid dehydrogenase catalytic" evidence="7">
    <location>
        <begin position="314"/>
        <end position="487"/>
    </location>
</feature>
<dbReference type="SUPFAM" id="SSF52283">
    <property type="entry name" value="Formate/glycerate dehydrogenase catalytic domain-like"/>
    <property type="match status" value="4"/>
</dbReference>
<keyword evidence="10" id="KW-1185">Reference proteome</keyword>
<dbReference type="GO" id="GO:0009854">
    <property type="term" value="P:oxidative photosynthetic carbon pathway"/>
    <property type="evidence" value="ECO:0007669"/>
    <property type="project" value="UniProtKB-KW"/>
</dbReference>
<feature type="domain" description="D-isomer specific 2-hydroxyacid dehydrogenase NAD-binding" evidence="8">
    <location>
        <begin position="878"/>
        <end position="1050"/>
    </location>
</feature>
<feature type="domain" description="D-isomer specific 2-hydroxyacid dehydrogenase catalytic" evidence="7">
    <location>
        <begin position="491"/>
        <end position="771"/>
    </location>
</feature>
<dbReference type="Gene3D" id="3.40.50.720">
    <property type="entry name" value="NAD(P)-binding Rossmann-like Domain"/>
    <property type="match status" value="9"/>
</dbReference>